<dbReference type="Proteomes" id="UP000759103">
    <property type="component" value="Unassembled WGS sequence"/>
</dbReference>
<sequence>MRDPTPRPLPVVPRWLGLAGLLPPAGCVAVALALPALQPAATLVGGIYAAVILSFLGGLWWMDSLERRVAAAAPYVLAVAPSLVAWAALLAWLLGGAPPASSLLALGAAVLVSPLADRAASPAVRELPGWWGLRLTLSGGLGALTLLLALLAR</sequence>
<organism evidence="2 3">
    <name type="scientific">Sphingomonas citri</name>
    <dbReference type="NCBI Taxonomy" id="2862499"/>
    <lineage>
        <taxon>Bacteria</taxon>
        <taxon>Pseudomonadati</taxon>
        <taxon>Pseudomonadota</taxon>
        <taxon>Alphaproteobacteria</taxon>
        <taxon>Sphingomonadales</taxon>
        <taxon>Sphingomonadaceae</taxon>
        <taxon>Sphingomonas</taxon>
    </lineage>
</organism>
<comment type="caution">
    <text evidence="2">The sequence shown here is derived from an EMBL/GenBank/DDBJ whole genome shotgun (WGS) entry which is preliminary data.</text>
</comment>
<dbReference type="EMBL" id="JAHXZN010000002">
    <property type="protein sequence ID" value="MBW6530915.1"/>
    <property type="molecule type" value="Genomic_DNA"/>
</dbReference>
<reference evidence="2 3" key="1">
    <citation type="submission" date="2021-07" db="EMBL/GenBank/DDBJ databases">
        <title>Sphingomonas sp.</title>
        <authorList>
            <person name="Feng G."/>
            <person name="Li J."/>
            <person name="Pan M."/>
        </authorList>
    </citation>
    <scope>NUCLEOTIDE SEQUENCE [LARGE SCALE GENOMIC DNA]</scope>
    <source>
        <strain evidence="2 3">RRHST34</strain>
    </source>
</reference>
<keyword evidence="1" id="KW-0812">Transmembrane</keyword>
<name>A0ABS7BN32_9SPHN</name>
<feature type="transmembrane region" description="Helical" evidence="1">
    <location>
        <begin position="40"/>
        <end position="61"/>
    </location>
</feature>
<protein>
    <submittedName>
        <fullName evidence="2">DUF3429 domain-containing protein</fullName>
    </submittedName>
</protein>
<feature type="transmembrane region" description="Helical" evidence="1">
    <location>
        <begin position="131"/>
        <end position="152"/>
    </location>
</feature>
<dbReference type="InterPro" id="IPR021836">
    <property type="entry name" value="DUF3429"/>
</dbReference>
<accession>A0ABS7BN32</accession>
<keyword evidence="1" id="KW-1133">Transmembrane helix</keyword>
<feature type="transmembrane region" description="Helical" evidence="1">
    <location>
        <begin position="12"/>
        <end position="34"/>
    </location>
</feature>
<keyword evidence="1" id="KW-0472">Membrane</keyword>
<proteinExistence type="predicted"/>
<dbReference type="Pfam" id="PF11911">
    <property type="entry name" value="DUF3429"/>
    <property type="match status" value="1"/>
</dbReference>
<feature type="transmembrane region" description="Helical" evidence="1">
    <location>
        <begin position="73"/>
        <end position="94"/>
    </location>
</feature>
<evidence type="ECO:0000313" key="2">
    <source>
        <dbReference type="EMBL" id="MBW6530915.1"/>
    </source>
</evidence>
<evidence type="ECO:0000313" key="3">
    <source>
        <dbReference type="Proteomes" id="UP000759103"/>
    </source>
</evidence>
<gene>
    <name evidence="2" type="ORF">KZ820_09220</name>
</gene>
<evidence type="ECO:0000256" key="1">
    <source>
        <dbReference type="SAM" id="Phobius"/>
    </source>
</evidence>
<keyword evidence="3" id="KW-1185">Reference proteome</keyword>
<dbReference type="RefSeq" id="WP_219748348.1">
    <property type="nucleotide sequence ID" value="NZ_JAHXZN010000002.1"/>
</dbReference>